<comment type="function">
    <text evidence="11">N-methyltransferase that catalyzes the formation of anserine (beta-alanyl-N(Pi)-methyl-L-histidine) from carnosine. Anserine, a methylated derivative of carnosine (beta-alanyl-L-histidine), is an abundant constituent of vertebrate skeletal muscles. Also methylates other L-histidine-containing di- and tripeptides such as Gly-Gly-His, Gly-His and homocarnosine (GABA-His).</text>
</comment>
<dbReference type="GO" id="GO:0035498">
    <property type="term" value="P:carnosine metabolic process"/>
    <property type="evidence" value="ECO:0007669"/>
    <property type="project" value="UniProtKB-ARBA"/>
</dbReference>
<comment type="similarity">
    <text evidence="3">Belongs to the carnosine N-methyltransferase family.</text>
</comment>
<proteinExistence type="inferred from homology"/>
<evidence type="ECO:0000256" key="12">
    <source>
        <dbReference type="SAM" id="MobiDB-lite"/>
    </source>
</evidence>
<dbReference type="STRING" id="64144.ENSATEP00000032408"/>
<dbReference type="Pfam" id="PF07942">
    <property type="entry name" value="CARME"/>
    <property type="match status" value="1"/>
</dbReference>
<dbReference type="FunFam" id="3.40.50.150:FF:000094">
    <property type="entry name" value="Carnosine N-methyltransferase 1"/>
    <property type="match status" value="1"/>
</dbReference>
<dbReference type="InterPro" id="IPR012901">
    <property type="entry name" value="CARME"/>
</dbReference>
<feature type="compositionally biased region" description="Basic and acidic residues" evidence="12">
    <location>
        <begin position="402"/>
        <end position="411"/>
    </location>
</feature>
<dbReference type="InParanoid" id="A0A3Q1JNT1"/>
<dbReference type="GO" id="GO:0005829">
    <property type="term" value="C:cytosol"/>
    <property type="evidence" value="ECO:0007669"/>
    <property type="project" value="UniProtKB-SubCell"/>
</dbReference>
<evidence type="ECO:0000256" key="7">
    <source>
        <dbReference type="ARBA" id="ARBA00022603"/>
    </source>
</evidence>
<dbReference type="Gene3D" id="3.40.50.150">
    <property type="entry name" value="Vaccinia Virus protein VP39"/>
    <property type="match status" value="1"/>
</dbReference>
<keyword evidence="10" id="KW-0539">Nucleus</keyword>
<dbReference type="GeneID" id="113149994"/>
<keyword evidence="7" id="KW-0489">Methyltransferase</keyword>
<evidence type="ECO:0000256" key="10">
    <source>
        <dbReference type="ARBA" id="ARBA00023242"/>
    </source>
</evidence>
<evidence type="ECO:0000256" key="2">
    <source>
        <dbReference type="ARBA" id="ARBA00004514"/>
    </source>
</evidence>
<evidence type="ECO:0000313" key="14">
    <source>
        <dbReference type="Proteomes" id="UP000265040"/>
    </source>
</evidence>
<dbReference type="RefSeq" id="XP_026198137.1">
    <property type="nucleotide sequence ID" value="XM_026342352.1"/>
</dbReference>
<evidence type="ECO:0000256" key="5">
    <source>
        <dbReference type="ARBA" id="ARBA00015448"/>
    </source>
</evidence>
<evidence type="ECO:0000256" key="9">
    <source>
        <dbReference type="ARBA" id="ARBA00022691"/>
    </source>
</evidence>
<organism evidence="13 14">
    <name type="scientific">Anabas testudineus</name>
    <name type="common">Climbing perch</name>
    <name type="synonym">Anthias testudineus</name>
    <dbReference type="NCBI Taxonomy" id="64144"/>
    <lineage>
        <taxon>Eukaryota</taxon>
        <taxon>Metazoa</taxon>
        <taxon>Chordata</taxon>
        <taxon>Craniata</taxon>
        <taxon>Vertebrata</taxon>
        <taxon>Euteleostomi</taxon>
        <taxon>Actinopterygii</taxon>
        <taxon>Neopterygii</taxon>
        <taxon>Teleostei</taxon>
        <taxon>Neoteleostei</taxon>
        <taxon>Acanthomorphata</taxon>
        <taxon>Anabantaria</taxon>
        <taxon>Anabantiformes</taxon>
        <taxon>Anabantoidei</taxon>
        <taxon>Anabantidae</taxon>
        <taxon>Anabas</taxon>
    </lineage>
</organism>
<reference evidence="13" key="3">
    <citation type="submission" date="2025-09" db="UniProtKB">
        <authorList>
            <consortium name="Ensembl"/>
        </authorList>
    </citation>
    <scope>IDENTIFICATION</scope>
</reference>
<name>A0A3Q1JNT1_ANATE</name>
<reference evidence="13" key="1">
    <citation type="submission" date="2021-04" db="EMBL/GenBank/DDBJ databases">
        <authorList>
            <consortium name="Wellcome Sanger Institute Data Sharing"/>
        </authorList>
    </citation>
    <scope>NUCLEOTIDE SEQUENCE [LARGE SCALE GENOMIC DNA]</scope>
</reference>
<dbReference type="PANTHER" id="PTHR12303:SF6">
    <property type="entry name" value="CARNOSINE N-METHYLTRANSFERASE"/>
    <property type="match status" value="1"/>
</dbReference>
<sequence length="411" mass="47902">MAETAREEAEGGTYFHKERIKSSPEEEARLEIRHFWRIIDAFRCYRVHVQEQVSRAERQFCSLPQRHQNLLPGVLPNLARIRQCVDHNQEVLQAIIHNCLHMFENMEYGERREDPRKTRPTSTFDMDKLKSTIKQFVRDWSEAGQAERDSCYKPIIQEIQRLFPCDKYDVSKVSVLIPGAGLGRLAWEIARLGYTCQGNEWSLFMLFSSNFVLNRCEKVNELTLYPWIHQFSNNKKSSDQTRPVRFPDVNPQSLPLNSDLSMVAGDFVEVYTESASWDCVATCFFIDTAHNVIEYVETIWKILKPGGVWINLGPLLYHFENIANELSVELSYEDIKKAMITFGFHIEMEKESMQTTYTENDRSMLRYVYDCVFFVARKPADLCLNNQEDDQQQSFPPAAKSPRRDSTDSLT</sequence>
<protein>
    <recommendedName>
        <fullName evidence="5">Carnosine N-methyltransferase</fullName>
        <ecNumber evidence="4">2.1.1.22</ecNumber>
    </recommendedName>
</protein>
<gene>
    <name evidence="13" type="primary">CARNMT1</name>
</gene>
<dbReference type="SMART" id="SM01296">
    <property type="entry name" value="N2227"/>
    <property type="match status" value="1"/>
</dbReference>
<keyword evidence="8" id="KW-0808">Transferase</keyword>
<keyword evidence="14" id="KW-1185">Reference proteome</keyword>
<evidence type="ECO:0000256" key="4">
    <source>
        <dbReference type="ARBA" id="ARBA00012003"/>
    </source>
</evidence>
<reference evidence="13" key="2">
    <citation type="submission" date="2025-08" db="UniProtKB">
        <authorList>
            <consortium name="Ensembl"/>
        </authorList>
    </citation>
    <scope>IDENTIFICATION</scope>
</reference>
<dbReference type="Proteomes" id="UP000265040">
    <property type="component" value="Chromosome 9"/>
</dbReference>
<dbReference type="GO" id="GO:0030735">
    <property type="term" value="F:carnosine N-methyltransferase activity"/>
    <property type="evidence" value="ECO:0007669"/>
    <property type="project" value="UniProtKB-EC"/>
</dbReference>
<accession>A0A3Q1JNT1</accession>
<dbReference type="SUPFAM" id="SSF53335">
    <property type="entry name" value="S-adenosyl-L-methionine-dependent methyltransferases"/>
    <property type="match status" value="1"/>
</dbReference>
<comment type="subcellular location">
    <subcellularLocation>
        <location evidence="2">Cytoplasm</location>
        <location evidence="2">Cytosol</location>
    </subcellularLocation>
    <subcellularLocation>
        <location evidence="1">Nucleus</location>
    </subcellularLocation>
</comment>
<dbReference type="AlphaFoldDB" id="A0A3Q1JNT1"/>
<dbReference type="PANTHER" id="PTHR12303">
    <property type="entry name" value="CARNOSINE N-METHYLTRANSFERASE"/>
    <property type="match status" value="1"/>
</dbReference>
<keyword evidence="9" id="KW-0949">S-adenosyl-L-methionine</keyword>
<evidence type="ECO:0000313" key="13">
    <source>
        <dbReference type="Ensembl" id="ENSATEP00000032408.2"/>
    </source>
</evidence>
<dbReference type="Ensembl" id="ENSATET00000032883.3">
    <property type="protein sequence ID" value="ENSATEP00000032408.2"/>
    <property type="gene ID" value="ENSATEG00000022311.3"/>
</dbReference>
<dbReference type="InterPro" id="IPR029063">
    <property type="entry name" value="SAM-dependent_MTases_sf"/>
</dbReference>
<evidence type="ECO:0000256" key="6">
    <source>
        <dbReference type="ARBA" id="ARBA00022490"/>
    </source>
</evidence>
<evidence type="ECO:0000256" key="11">
    <source>
        <dbReference type="ARBA" id="ARBA00054322"/>
    </source>
</evidence>
<dbReference type="EC" id="2.1.1.22" evidence="4"/>
<evidence type="ECO:0000256" key="1">
    <source>
        <dbReference type="ARBA" id="ARBA00004123"/>
    </source>
</evidence>
<dbReference type="GO" id="GO:0005634">
    <property type="term" value="C:nucleus"/>
    <property type="evidence" value="ECO:0007669"/>
    <property type="project" value="UniProtKB-SubCell"/>
</dbReference>
<feature type="region of interest" description="Disordered" evidence="12">
    <location>
        <begin position="387"/>
        <end position="411"/>
    </location>
</feature>
<dbReference type="OrthoDB" id="978at2759"/>
<dbReference type="GO" id="GO:0032259">
    <property type="term" value="P:methylation"/>
    <property type="evidence" value="ECO:0007669"/>
    <property type="project" value="UniProtKB-KW"/>
</dbReference>
<keyword evidence="6" id="KW-0963">Cytoplasm</keyword>
<feature type="region of interest" description="Disordered" evidence="12">
    <location>
        <begin position="1"/>
        <end position="20"/>
    </location>
</feature>
<dbReference type="GeneTree" id="ENSGT00390000005323"/>
<evidence type="ECO:0000256" key="3">
    <source>
        <dbReference type="ARBA" id="ARBA00010086"/>
    </source>
</evidence>
<evidence type="ECO:0000256" key="8">
    <source>
        <dbReference type="ARBA" id="ARBA00022679"/>
    </source>
</evidence>